<dbReference type="EMBL" id="PZPP01000033">
    <property type="protein sequence ID" value="PTM33143.1"/>
    <property type="molecule type" value="Genomic_DNA"/>
</dbReference>
<evidence type="ECO:0000313" key="2">
    <source>
        <dbReference type="EMBL" id="PTM33143.1"/>
    </source>
</evidence>
<keyword evidence="1" id="KW-0812">Transmembrane</keyword>
<evidence type="ECO:0000313" key="3">
    <source>
        <dbReference type="Proteomes" id="UP000241614"/>
    </source>
</evidence>
<reference evidence="2 3" key="1">
    <citation type="submission" date="2018-04" db="EMBL/GenBank/DDBJ databases">
        <title>Genome sequencing reveals highly heavy metal resistance and biotechnology application of the novel Enterobacter cloacae amazonensis isolated from wastewater river in Manaus - Amazonas.</title>
        <authorList>
            <person name="Astolfi M.C.T."/>
            <person name="Carvalho E.B.D.S."/>
            <person name="Lacerda L.B."/>
            <person name="Pinto M.V."/>
            <person name="Nogueira V.B."/>
            <person name="Barros A.M."/>
            <person name="Astolfi-Filho S."/>
        </authorList>
    </citation>
    <scope>NUCLEOTIDE SEQUENCE [LARGE SCALE GENOMIC DNA]</scope>
    <source>
        <strain evidence="3">amazonensis</strain>
    </source>
</reference>
<keyword evidence="1" id="KW-1133">Transmembrane helix</keyword>
<sequence length="71" mass="8614">MYALAHINLYSLLLSGILEFSYYELIENRKFHIRITIDKHKDCKVRQELYRANQYEKPQQDAGVFLLFKIY</sequence>
<gene>
    <name evidence="2" type="ORF">DA103_24600</name>
</gene>
<feature type="transmembrane region" description="Helical" evidence="1">
    <location>
        <begin position="6"/>
        <end position="25"/>
    </location>
</feature>
<keyword evidence="1" id="KW-0472">Membrane</keyword>
<accession>A0A2T4XT82</accession>
<comment type="caution">
    <text evidence="2">The sequence shown here is derived from an EMBL/GenBank/DDBJ whole genome shotgun (WGS) entry which is preliminary data.</text>
</comment>
<dbReference type="AlphaFoldDB" id="A0A2T4XT82"/>
<proteinExistence type="predicted"/>
<dbReference type="Proteomes" id="UP000241614">
    <property type="component" value="Unassembled WGS sequence"/>
</dbReference>
<protein>
    <submittedName>
        <fullName evidence="2">Uncharacterized protein</fullName>
    </submittedName>
</protein>
<organism evidence="2 3">
    <name type="scientific">Enterobacter cloacae</name>
    <dbReference type="NCBI Taxonomy" id="550"/>
    <lineage>
        <taxon>Bacteria</taxon>
        <taxon>Pseudomonadati</taxon>
        <taxon>Pseudomonadota</taxon>
        <taxon>Gammaproteobacteria</taxon>
        <taxon>Enterobacterales</taxon>
        <taxon>Enterobacteriaceae</taxon>
        <taxon>Enterobacter</taxon>
        <taxon>Enterobacter cloacae complex</taxon>
    </lineage>
</organism>
<name>A0A2T4XT82_ENTCL</name>
<evidence type="ECO:0000256" key="1">
    <source>
        <dbReference type="SAM" id="Phobius"/>
    </source>
</evidence>